<reference evidence="1" key="1">
    <citation type="submission" date="2024-07" db="EMBL/GenBank/DDBJ databases">
        <title>Metagenome and Metagenome-Assembled Genomes of Archaea from a hot spring from the geothermal field of Los Azufres, Mexico.</title>
        <authorList>
            <person name="Marin-Paredes R."/>
            <person name="Martinez-Romero E."/>
            <person name="Servin-Garciduenas L.E."/>
        </authorList>
    </citation>
    <scope>NUCLEOTIDE SEQUENCE</scope>
</reference>
<comment type="caution">
    <text evidence="1">The sequence shown here is derived from an EMBL/GenBank/DDBJ whole genome shotgun (WGS) entry which is preliminary data.</text>
</comment>
<sequence>MAKRNPPQPKPRVPPHIAEAEALASDPDAFIKFAESLSDDKLVVDEKSKVILTTYRGLGCPDRLVKAKALAYDLIALGSSKAVDASKVSLMVEEALQNECEVWRQLKTSDHLSSSDLIEVIEY</sequence>
<organism evidence="1 2">
    <name type="scientific">Thermoproteus sp. AZ2</name>
    <dbReference type="NCBI Taxonomy" id="1609232"/>
    <lineage>
        <taxon>Archaea</taxon>
        <taxon>Thermoproteota</taxon>
        <taxon>Thermoprotei</taxon>
        <taxon>Thermoproteales</taxon>
        <taxon>Thermoproteaceae</taxon>
        <taxon>Thermoproteus</taxon>
    </lineage>
</organism>
<dbReference type="Proteomes" id="UP000033636">
    <property type="component" value="Unassembled WGS sequence"/>
</dbReference>
<protein>
    <submittedName>
        <fullName evidence="1">Uncharacterized protein</fullName>
    </submittedName>
</protein>
<name>A0ACC6V0L7_9CREN</name>
<evidence type="ECO:0000313" key="1">
    <source>
        <dbReference type="EMBL" id="MFB6490607.1"/>
    </source>
</evidence>
<proteinExistence type="predicted"/>
<dbReference type="EMBL" id="JZWT02000011">
    <property type="protein sequence ID" value="MFB6490607.1"/>
    <property type="molecule type" value="Genomic_DNA"/>
</dbReference>
<accession>A0ACC6V0L7</accession>
<gene>
    <name evidence="1" type="ORF">TU35_005075</name>
</gene>
<evidence type="ECO:0000313" key="2">
    <source>
        <dbReference type="Proteomes" id="UP000033636"/>
    </source>
</evidence>